<proteinExistence type="predicted"/>
<keyword evidence="1" id="KW-0812">Transmembrane</keyword>
<keyword evidence="3" id="KW-1185">Reference proteome</keyword>
<dbReference type="EMBL" id="BAAAMU010000090">
    <property type="protein sequence ID" value="GAA1671587.1"/>
    <property type="molecule type" value="Genomic_DNA"/>
</dbReference>
<evidence type="ECO:0000313" key="3">
    <source>
        <dbReference type="Proteomes" id="UP001500064"/>
    </source>
</evidence>
<name>A0ABP4SG62_9ACTN</name>
<dbReference type="Proteomes" id="UP001500064">
    <property type="component" value="Unassembled WGS sequence"/>
</dbReference>
<protein>
    <submittedName>
        <fullName evidence="2">Uncharacterized protein</fullName>
    </submittedName>
</protein>
<accession>A0ABP4SG62</accession>
<gene>
    <name evidence="2" type="ORF">GCM10009733_081030</name>
</gene>
<organism evidence="2 3">
    <name type="scientific">Nonomuraea maheshkhaliensis</name>
    <dbReference type="NCBI Taxonomy" id="419590"/>
    <lineage>
        <taxon>Bacteria</taxon>
        <taxon>Bacillati</taxon>
        <taxon>Actinomycetota</taxon>
        <taxon>Actinomycetes</taxon>
        <taxon>Streptosporangiales</taxon>
        <taxon>Streptosporangiaceae</taxon>
        <taxon>Nonomuraea</taxon>
    </lineage>
</organism>
<sequence length="76" mass="8437">MECPPLGMDELSEAERASVVIRAARFIMILQAAVLLVNLPYAVLYIPSFANPVAWPYPPKVVVALLPPAATRWFDR</sequence>
<reference evidence="3" key="1">
    <citation type="journal article" date="2019" name="Int. J. Syst. Evol. Microbiol.">
        <title>The Global Catalogue of Microorganisms (GCM) 10K type strain sequencing project: providing services to taxonomists for standard genome sequencing and annotation.</title>
        <authorList>
            <consortium name="The Broad Institute Genomics Platform"/>
            <consortium name="The Broad Institute Genome Sequencing Center for Infectious Disease"/>
            <person name="Wu L."/>
            <person name="Ma J."/>
        </authorList>
    </citation>
    <scope>NUCLEOTIDE SEQUENCE [LARGE SCALE GENOMIC DNA]</scope>
    <source>
        <strain evidence="3">JCM 13929</strain>
    </source>
</reference>
<evidence type="ECO:0000313" key="2">
    <source>
        <dbReference type="EMBL" id="GAA1671587.1"/>
    </source>
</evidence>
<keyword evidence="1" id="KW-1133">Transmembrane helix</keyword>
<keyword evidence="1" id="KW-0472">Membrane</keyword>
<comment type="caution">
    <text evidence="2">The sequence shown here is derived from an EMBL/GenBank/DDBJ whole genome shotgun (WGS) entry which is preliminary data.</text>
</comment>
<feature type="transmembrane region" description="Helical" evidence="1">
    <location>
        <begin position="26"/>
        <end position="46"/>
    </location>
</feature>
<evidence type="ECO:0000256" key="1">
    <source>
        <dbReference type="SAM" id="Phobius"/>
    </source>
</evidence>